<dbReference type="GO" id="GO:0005886">
    <property type="term" value="C:plasma membrane"/>
    <property type="evidence" value="ECO:0007669"/>
    <property type="project" value="UniProtKB-SubCell"/>
</dbReference>
<dbReference type="RefSeq" id="WP_166231970.1">
    <property type="nucleotide sequence ID" value="NZ_CP049865.1"/>
</dbReference>
<accession>A0A6G7Y3Z5</accession>
<organism evidence="9 10">
    <name type="scientific">Propioniciclava coleopterorum</name>
    <dbReference type="NCBI Taxonomy" id="2714937"/>
    <lineage>
        <taxon>Bacteria</taxon>
        <taxon>Bacillati</taxon>
        <taxon>Actinomycetota</taxon>
        <taxon>Actinomycetes</taxon>
        <taxon>Propionibacteriales</taxon>
        <taxon>Propionibacteriaceae</taxon>
        <taxon>Propioniciclava</taxon>
    </lineage>
</organism>
<evidence type="ECO:0000256" key="7">
    <source>
        <dbReference type="SAM" id="Phobius"/>
    </source>
</evidence>
<evidence type="ECO:0000256" key="3">
    <source>
        <dbReference type="ARBA" id="ARBA00022692"/>
    </source>
</evidence>
<sequence>MPRVVLVILLIALIIYSLIEAGQADGDRVRLMPRWLWIVAILLLPGVGAVAWLLLGRPTGRPGTGGRGRPMAPDDDVDFLRGL</sequence>
<protein>
    <recommendedName>
        <fullName evidence="8">Cardiolipin synthase N-terminal domain-containing protein</fullName>
    </recommendedName>
</protein>
<dbReference type="Proteomes" id="UP000501058">
    <property type="component" value="Chromosome"/>
</dbReference>
<dbReference type="EMBL" id="CP049865">
    <property type="protein sequence ID" value="QIK71503.1"/>
    <property type="molecule type" value="Genomic_DNA"/>
</dbReference>
<dbReference type="InterPro" id="IPR027379">
    <property type="entry name" value="CLS_N"/>
</dbReference>
<evidence type="ECO:0000256" key="4">
    <source>
        <dbReference type="ARBA" id="ARBA00022989"/>
    </source>
</evidence>
<dbReference type="KEGG" id="prv:G7070_03405"/>
<evidence type="ECO:0000256" key="5">
    <source>
        <dbReference type="ARBA" id="ARBA00023136"/>
    </source>
</evidence>
<name>A0A6G7Y3Z5_9ACTN</name>
<evidence type="ECO:0000313" key="9">
    <source>
        <dbReference type="EMBL" id="QIK71503.1"/>
    </source>
</evidence>
<dbReference type="Pfam" id="PF13396">
    <property type="entry name" value="PLDc_N"/>
    <property type="match status" value="1"/>
</dbReference>
<evidence type="ECO:0000256" key="6">
    <source>
        <dbReference type="SAM" id="MobiDB-lite"/>
    </source>
</evidence>
<dbReference type="AlphaFoldDB" id="A0A6G7Y3Z5"/>
<evidence type="ECO:0000259" key="8">
    <source>
        <dbReference type="Pfam" id="PF13396"/>
    </source>
</evidence>
<keyword evidence="10" id="KW-1185">Reference proteome</keyword>
<proteinExistence type="predicted"/>
<reference evidence="9 10" key="1">
    <citation type="submission" date="2020-03" db="EMBL/GenBank/DDBJ databases">
        <title>Propioniciclava sp. nov., isolated from Hydrophilus acuminatus.</title>
        <authorList>
            <person name="Hyun D.-W."/>
            <person name="Bae J.-W."/>
        </authorList>
    </citation>
    <scope>NUCLEOTIDE SEQUENCE [LARGE SCALE GENOMIC DNA]</scope>
    <source>
        <strain evidence="9 10">HDW11</strain>
    </source>
</reference>
<keyword evidence="4 7" id="KW-1133">Transmembrane helix</keyword>
<keyword evidence="3 7" id="KW-0812">Transmembrane</keyword>
<evidence type="ECO:0000256" key="2">
    <source>
        <dbReference type="ARBA" id="ARBA00022475"/>
    </source>
</evidence>
<feature type="region of interest" description="Disordered" evidence="6">
    <location>
        <begin position="60"/>
        <end position="83"/>
    </location>
</feature>
<keyword evidence="5 7" id="KW-0472">Membrane</keyword>
<evidence type="ECO:0000313" key="10">
    <source>
        <dbReference type="Proteomes" id="UP000501058"/>
    </source>
</evidence>
<evidence type="ECO:0000256" key="1">
    <source>
        <dbReference type="ARBA" id="ARBA00004651"/>
    </source>
</evidence>
<gene>
    <name evidence="9" type="ORF">G7070_03405</name>
</gene>
<feature type="transmembrane region" description="Helical" evidence="7">
    <location>
        <begin position="34"/>
        <end position="55"/>
    </location>
</feature>
<keyword evidence="2" id="KW-1003">Cell membrane</keyword>
<feature type="domain" description="Cardiolipin synthase N-terminal" evidence="8">
    <location>
        <begin position="9"/>
        <end position="57"/>
    </location>
</feature>
<comment type="subcellular location">
    <subcellularLocation>
        <location evidence="1">Cell membrane</location>
        <topology evidence="1">Multi-pass membrane protein</topology>
    </subcellularLocation>
</comment>